<dbReference type="InterPro" id="IPR016195">
    <property type="entry name" value="Pol/histidinol_Pase-like"/>
</dbReference>
<protein>
    <recommendedName>
        <fullName evidence="1">Polymerase/histidinol phosphatase N-terminal domain-containing protein</fullName>
    </recommendedName>
</protein>
<proteinExistence type="predicted"/>
<gene>
    <name evidence="2" type="ORF">METZ01_LOCUS308418</name>
</gene>
<dbReference type="GO" id="GO:0008408">
    <property type="term" value="F:3'-5' exonuclease activity"/>
    <property type="evidence" value="ECO:0007669"/>
    <property type="project" value="InterPro"/>
</dbReference>
<dbReference type="AlphaFoldDB" id="A0A382N304"/>
<feature type="domain" description="Polymerase/histidinol phosphatase N-terminal" evidence="1">
    <location>
        <begin position="19"/>
        <end position="86"/>
    </location>
</feature>
<dbReference type="Gene3D" id="3.20.20.140">
    <property type="entry name" value="Metal-dependent hydrolases"/>
    <property type="match status" value="1"/>
</dbReference>
<reference evidence="2" key="1">
    <citation type="submission" date="2018-05" db="EMBL/GenBank/DDBJ databases">
        <authorList>
            <person name="Lanie J.A."/>
            <person name="Ng W.-L."/>
            <person name="Kazmierczak K.M."/>
            <person name="Andrzejewski T.M."/>
            <person name="Davidsen T.M."/>
            <person name="Wayne K.J."/>
            <person name="Tettelin H."/>
            <person name="Glass J.I."/>
            <person name="Rusch D."/>
            <person name="Podicherti R."/>
            <person name="Tsui H.-C.T."/>
            <person name="Winkler M.E."/>
        </authorList>
    </citation>
    <scope>NUCLEOTIDE SEQUENCE</scope>
</reference>
<dbReference type="InterPro" id="IPR004013">
    <property type="entry name" value="PHP_dom"/>
</dbReference>
<dbReference type="InterPro" id="IPR004805">
    <property type="entry name" value="DnaE2/DnaE/PolC"/>
</dbReference>
<dbReference type="SUPFAM" id="SSF89550">
    <property type="entry name" value="PHP domain-like"/>
    <property type="match status" value="1"/>
</dbReference>
<evidence type="ECO:0000313" key="2">
    <source>
        <dbReference type="EMBL" id="SVC55564.1"/>
    </source>
</evidence>
<dbReference type="PANTHER" id="PTHR32294">
    <property type="entry name" value="DNA POLYMERASE III SUBUNIT ALPHA"/>
    <property type="match status" value="1"/>
</dbReference>
<dbReference type="PANTHER" id="PTHR32294:SF0">
    <property type="entry name" value="DNA POLYMERASE III SUBUNIT ALPHA"/>
    <property type="match status" value="1"/>
</dbReference>
<dbReference type="Pfam" id="PF02811">
    <property type="entry name" value="PHP"/>
    <property type="match status" value="1"/>
</dbReference>
<dbReference type="EMBL" id="UINC01097662">
    <property type="protein sequence ID" value="SVC55564.1"/>
    <property type="molecule type" value="Genomic_DNA"/>
</dbReference>
<organism evidence="2">
    <name type="scientific">marine metagenome</name>
    <dbReference type="NCBI Taxonomy" id="408172"/>
    <lineage>
        <taxon>unclassified sequences</taxon>
        <taxon>metagenomes</taxon>
        <taxon>ecological metagenomes</taxon>
    </lineage>
</organism>
<dbReference type="GO" id="GO:0006260">
    <property type="term" value="P:DNA replication"/>
    <property type="evidence" value="ECO:0007669"/>
    <property type="project" value="InterPro"/>
</dbReference>
<feature type="non-terminal residue" evidence="2">
    <location>
        <position position="187"/>
    </location>
</feature>
<name>A0A382N304_9ZZZZ</name>
<sequence>MTGSFESEILVTMPRSEFVHLRLHTAYSLLEGAIKIADLVKQCQKMEMPAVAMTDTCNLFGALDFSTNCAEGGIQPIIGCQLEVSTYMPESITDVRQSTPSILRKGEISLPDQIILLAQNKIGYDNLLQLVSKYHLEANQLGNSHISYDLLNLYGEGLIAFTGGPAGGVGKLLSQGKIEHAETLLLK</sequence>
<accession>A0A382N304</accession>
<evidence type="ECO:0000259" key="1">
    <source>
        <dbReference type="SMART" id="SM00481"/>
    </source>
</evidence>
<dbReference type="InterPro" id="IPR003141">
    <property type="entry name" value="Pol/His_phosphatase_N"/>
</dbReference>
<dbReference type="SMART" id="SM00481">
    <property type="entry name" value="POLIIIAc"/>
    <property type="match status" value="1"/>
</dbReference>